<keyword evidence="2" id="KW-1133">Transmembrane helix</keyword>
<sequence>MKFTLSFFAASLPLAWASFKPGCESAPWDSEIDFWNTKYTSSDALPFAPEYNNTFVRIRNRQRREIILHCTNEAPQIEISPDHEPLIVKVPVENVTALDGYSQHLIDMLGMSSSIKRVQEQSTSSCIRGLTRENNTYEIDNWSEAPETEVTFHDDAAASGDNSRVLIYNDGRYAPLHQLGYIKLIGMFFGMEEQADAIYSAIAANYRCAAAQVQDMAMNNDYPSGAFISAYQKEEDSLSLFQNDYWTVLSTDAGSRLVNVSSDGSGDDVNVATDSEIFVKQSWAMIDTTQYRSGQRPIDRVDEAAWEDLSDVPTGIYAVKHDNVWLSDRQTNRNLTHNFFARGPARPDLVLRDLISVVKPDFDESYTKTFLRSPDNPDDFDAQRRKSDTCIASDATISSLGLTECTLPDWAGGYHSSGLSANAYNPAAADDEVASLALSGNGSGLSTGEKAGAAIGAILGAAAIAGAVFAAFWFKKRSARRNAHKQREVEEGKIGDKTSISSIGS</sequence>
<keyword evidence="5" id="KW-1185">Reference proteome</keyword>
<feature type="transmembrane region" description="Helical" evidence="2">
    <location>
        <begin position="451"/>
        <end position="474"/>
    </location>
</feature>
<protein>
    <submittedName>
        <fullName evidence="4">Uncharacterized protein</fullName>
    </submittedName>
</protein>
<dbReference type="EMBL" id="JAVRRG010000306">
    <property type="protein sequence ID" value="KAK5073358.1"/>
    <property type="molecule type" value="Genomic_DNA"/>
</dbReference>
<feature type="chain" id="PRO_5045711935" evidence="3">
    <location>
        <begin position="18"/>
        <end position="505"/>
    </location>
</feature>
<organism evidence="4 5">
    <name type="scientific">Lithohypha guttulata</name>
    <dbReference type="NCBI Taxonomy" id="1690604"/>
    <lineage>
        <taxon>Eukaryota</taxon>
        <taxon>Fungi</taxon>
        <taxon>Dikarya</taxon>
        <taxon>Ascomycota</taxon>
        <taxon>Pezizomycotina</taxon>
        <taxon>Eurotiomycetes</taxon>
        <taxon>Chaetothyriomycetidae</taxon>
        <taxon>Chaetothyriales</taxon>
        <taxon>Trichomeriaceae</taxon>
        <taxon>Lithohypha</taxon>
    </lineage>
</organism>
<feature type="region of interest" description="Disordered" evidence="1">
    <location>
        <begin position="483"/>
        <end position="505"/>
    </location>
</feature>
<dbReference type="Proteomes" id="UP001345013">
    <property type="component" value="Unassembled WGS sequence"/>
</dbReference>
<evidence type="ECO:0000256" key="1">
    <source>
        <dbReference type="SAM" id="MobiDB-lite"/>
    </source>
</evidence>
<evidence type="ECO:0000256" key="3">
    <source>
        <dbReference type="SAM" id="SignalP"/>
    </source>
</evidence>
<keyword evidence="2" id="KW-0472">Membrane</keyword>
<dbReference type="PANTHER" id="PTHR38360:SF1">
    <property type="entry name" value="F12P19.7"/>
    <property type="match status" value="1"/>
</dbReference>
<evidence type="ECO:0000313" key="5">
    <source>
        <dbReference type="Proteomes" id="UP001345013"/>
    </source>
</evidence>
<keyword evidence="2" id="KW-0812">Transmembrane</keyword>
<feature type="signal peptide" evidence="3">
    <location>
        <begin position="1"/>
        <end position="17"/>
    </location>
</feature>
<name>A0ABR0JUC6_9EURO</name>
<accession>A0ABR0JUC6</accession>
<evidence type="ECO:0000256" key="2">
    <source>
        <dbReference type="SAM" id="Phobius"/>
    </source>
</evidence>
<reference evidence="4 5" key="1">
    <citation type="submission" date="2023-08" db="EMBL/GenBank/DDBJ databases">
        <title>Black Yeasts Isolated from many extreme environments.</title>
        <authorList>
            <person name="Coleine C."/>
            <person name="Stajich J.E."/>
            <person name="Selbmann L."/>
        </authorList>
    </citation>
    <scope>NUCLEOTIDE SEQUENCE [LARGE SCALE GENOMIC DNA]</scope>
    <source>
        <strain evidence="4 5">CCFEE 5885</strain>
    </source>
</reference>
<comment type="caution">
    <text evidence="4">The sequence shown here is derived from an EMBL/GenBank/DDBJ whole genome shotgun (WGS) entry which is preliminary data.</text>
</comment>
<proteinExistence type="predicted"/>
<feature type="compositionally biased region" description="Basic and acidic residues" evidence="1">
    <location>
        <begin position="485"/>
        <end position="496"/>
    </location>
</feature>
<dbReference type="PANTHER" id="PTHR38360">
    <property type="entry name" value="OS03G0120000 PROTEIN"/>
    <property type="match status" value="1"/>
</dbReference>
<gene>
    <name evidence="4" type="ORF">LTR24_010318</name>
</gene>
<evidence type="ECO:0000313" key="4">
    <source>
        <dbReference type="EMBL" id="KAK5073358.1"/>
    </source>
</evidence>
<keyword evidence="3" id="KW-0732">Signal</keyword>